<protein>
    <submittedName>
        <fullName evidence="2">Uncharacterized protein</fullName>
    </submittedName>
</protein>
<dbReference type="OrthoDB" id="3032433at2759"/>
<accession>A0A9P5N9T1</accession>
<evidence type="ECO:0000313" key="2">
    <source>
        <dbReference type="EMBL" id="KAF8871733.1"/>
    </source>
</evidence>
<sequence>MTSRYPLRAHMAPSEAVSTPIRSLSQSSSRTTFIGPETRARSPVSESGDSRLFSKVATSRPVTPTGTLHPAVWDTPTHGTSGSESSNDFDKSSDEAPWTTVPRKQQHGTKKSSDEKNVISSPVIASKNHYELTEEQLKAVDKVAKALKPTDQEKFAKWLFNVEPPVRHDTSESREEGPSEPKGKGIDPRNWGAAGLSNSELDPKAQAAALATIKEENRKNNKLPTGKTGRAPHVDTSQSRDQTPNTDTITNWDKTNVG</sequence>
<organism evidence="2 3">
    <name type="scientific">Gymnopilus junonius</name>
    <name type="common">Spectacular rustgill mushroom</name>
    <name type="synonym">Gymnopilus spectabilis subsp. junonius</name>
    <dbReference type="NCBI Taxonomy" id="109634"/>
    <lineage>
        <taxon>Eukaryota</taxon>
        <taxon>Fungi</taxon>
        <taxon>Dikarya</taxon>
        <taxon>Basidiomycota</taxon>
        <taxon>Agaricomycotina</taxon>
        <taxon>Agaricomycetes</taxon>
        <taxon>Agaricomycetidae</taxon>
        <taxon>Agaricales</taxon>
        <taxon>Agaricineae</taxon>
        <taxon>Hymenogastraceae</taxon>
        <taxon>Gymnopilus</taxon>
    </lineage>
</organism>
<name>A0A9P5N9T1_GYMJU</name>
<dbReference type="EMBL" id="JADNYJ010000295">
    <property type="protein sequence ID" value="KAF8871733.1"/>
    <property type="molecule type" value="Genomic_DNA"/>
</dbReference>
<feature type="compositionally biased region" description="Polar residues" evidence="1">
    <location>
        <begin position="16"/>
        <end position="32"/>
    </location>
</feature>
<feature type="compositionally biased region" description="Polar residues" evidence="1">
    <location>
        <begin position="77"/>
        <end position="86"/>
    </location>
</feature>
<proteinExistence type="predicted"/>
<keyword evidence="3" id="KW-1185">Reference proteome</keyword>
<feature type="compositionally biased region" description="Polar residues" evidence="1">
    <location>
        <begin position="235"/>
        <end position="258"/>
    </location>
</feature>
<dbReference type="Proteomes" id="UP000724874">
    <property type="component" value="Unassembled WGS sequence"/>
</dbReference>
<reference evidence="2" key="1">
    <citation type="submission" date="2020-11" db="EMBL/GenBank/DDBJ databases">
        <authorList>
            <consortium name="DOE Joint Genome Institute"/>
            <person name="Ahrendt S."/>
            <person name="Riley R."/>
            <person name="Andreopoulos W."/>
            <person name="LaButti K."/>
            <person name="Pangilinan J."/>
            <person name="Ruiz-duenas F.J."/>
            <person name="Barrasa J.M."/>
            <person name="Sanchez-Garcia M."/>
            <person name="Camarero S."/>
            <person name="Miyauchi S."/>
            <person name="Serrano A."/>
            <person name="Linde D."/>
            <person name="Babiker R."/>
            <person name="Drula E."/>
            <person name="Ayuso-Fernandez I."/>
            <person name="Pacheco R."/>
            <person name="Padilla G."/>
            <person name="Ferreira P."/>
            <person name="Barriuso J."/>
            <person name="Kellner H."/>
            <person name="Castanera R."/>
            <person name="Alfaro M."/>
            <person name="Ramirez L."/>
            <person name="Pisabarro A.G."/>
            <person name="Kuo A."/>
            <person name="Tritt A."/>
            <person name="Lipzen A."/>
            <person name="He G."/>
            <person name="Yan M."/>
            <person name="Ng V."/>
            <person name="Cullen D."/>
            <person name="Martin F."/>
            <person name="Rosso M.-N."/>
            <person name="Henrissat B."/>
            <person name="Hibbett D."/>
            <person name="Martinez A.T."/>
            <person name="Grigoriev I.V."/>
        </authorList>
    </citation>
    <scope>NUCLEOTIDE SEQUENCE</scope>
    <source>
        <strain evidence="2">AH 44721</strain>
    </source>
</reference>
<feature type="compositionally biased region" description="Polar residues" evidence="1">
    <location>
        <begin position="56"/>
        <end position="66"/>
    </location>
</feature>
<feature type="region of interest" description="Disordered" evidence="1">
    <location>
        <begin position="1"/>
        <end position="129"/>
    </location>
</feature>
<evidence type="ECO:0000313" key="3">
    <source>
        <dbReference type="Proteomes" id="UP000724874"/>
    </source>
</evidence>
<feature type="region of interest" description="Disordered" evidence="1">
    <location>
        <begin position="153"/>
        <end position="258"/>
    </location>
</feature>
<dbReference type="AlphaFoldDB" id="A0A9P5N9T1"/>
<comment type="caution">
    <text evidence="2">The sequence shown here is derived from an EMBL/GenBank/DDBJ whole genome shotgun (WGS) entry which is preliminary data.</text>
</comment>
<gene>
    <name evidence="2" type="ORF">CPB84DRAFT_1967661</name>
</gene>
<feature type="compositionally biased region" description="Basic and acidic residues" evidence="1">
    <location>
        <begin position="165"/>
        <end position="187"/>
    </location>
</feature>
<evidence type="ECO:0000256" key="1">
    <source>
        <dbReference type="SAM" id="MobiDB-lite"/>
    </source>
</evidence>